<reference evidence="14 15" key="1">
    <citation type="submission" date="2019-07" db="EMBL/GenBank/DDBJ databases">
        <title>Novel species isolated from glacier.</title>
        <authorList>
            <person name="Liu Q."/>
            <person name="Xin Y.-H."/>
        </authorList>
    </citation>
    <scope>NUCLEOTIDE SEQUENCE [LARGE SCALE GENOMIC DNA]</scope>
    <source>
        <strain evidence="14 15">LB1R16</strain>
    </source>
</reference>
<comment type="similarity">
    <text evidence="3">Belongs to the cytochrome b560 family.</text>
</comment>
<dbReference type="SUPFAM" id="SSF81343">
    <property type="entry name" value="Fumarate reductase respiratory complex transmembrane subunits"/>
    <property type="match status" value="1"/>
</dbReference>
<evidence type="ECO:0000256" key="8">
    <source>
        <dbReference type="ARBA" id="ARBA00022989"/>
    </source>
</evidence>
<comment type="function">
    <text evidence="1">Membrane-anchoring subunit of succinate dehydrogenase (SDH).</text>
</comment>
<dbReference type="GO" id="GO:0006099">
    <property type="term" value="P:tricarboxylic acid cycle"/>
    <property type="evidence" value="ECO:0007669"/>
    <property type="project" value="InterPro"/>
</dbReference>
<feature type="binding site" description="axial binding residue" evidence="12">
    <location>
        <position position="84"/>
    </location>
    <ligand>
        <name>heme</name>
        <dbReference type="ChEBI" id="CHEBI:30413"/>
        <note>ligand shared with second transmembrane subunit</note>
    </ligand>
    <ligandPart>
        <name>Fe</name>
        <dbReference type="ChEBI" id="CHEBI:18248"/>
    </ligandPart>
</feature>
<dbReference type="AlphaFoldDB" id="A0A552UHE1"/>
<organism evidence="14 15">
    <name type="scientific">Glacieibacterium frigidum</name>
    <dbReference type="NCBI Taxonomy" id="2593303"/>
    <lineage>
        <taxon>Bacteria</taxon>
        <taxon>Pseudomonadati</taxon>
        <taxon>Pseudomonadota</taxon>
        <taxon>Alphaproteobacteria</taxon>
        <taxon>Sphingomonadales</taxon>
        <taxon>Sphingosinicellaceae</taxon>
        <taxon>Glacieibacterium</taxon>
    </lineage>
</organism>
<dbReference type="PANTHER" id="PTHR10978:SF5">
    <property type="entry name" value="SUCCINATE DEHYDROGENASE CYTOCHROME B560 SUBUNIT, MITOCHONDRIAL"/>
    <property type="match status" value="1"/>
</dbReference>
<dbReference type="InterPro" id="IPR034804">
    <property type="entry name" value="SQR/QFR_C/D"/>
</dbReference>
<evidence type="ECO:0000256" key="10">
    <source>
        <dbReference type="ARBA" id="ARBA00023136"/>
    </source>
</evidence>
<protein>
    <recommendedName>
        <fullName evidence="4">Succinate dehydrogenase cytochrome b556 subunit</fullName>
    </recommendedName>
</protein>
<feature type="transmembrane region" description="Helical" evidence="13">
    <location>
        <begin position="60"/>
        <end position="82"/>
    </location>
</feature>
<dbReference type="Pfam" id="PF01127">
    <property type="entry name" value="Sdh_cyt"/>
    <property type="match status" value="1"/>
</dbReference>
<dbReference type="Gene3D" id="1.20.1300.10">
    <property type="entry name" value="Fumarate reductase/succinate dehydrogenase, transmembrane subunit"/>
    <property type="match status" value="1"/>
</dbReference>
<dbReference type="PROSITE" id="PS01001">
    <property type="entry name" value="SDH_CYT_2"/>
    <property type="match status" value="1"/>
</dbReference>
<keyword evidence="8 13" id="KW-1133">Transmembrane helix</keyword>
<dbReference type="GO" id="GO:0046872">
    <property type="term" value="F:metal ion binding"/>
    <property type="evidence" value="ECO:0007669"/>
    <property type="project" value="UniProtKB-KW"/>
</dbReference>
<evidence type="ECO:0000256" key="12">
    <source>
        <dbReference type="PIRSR" id="PIRSR000178-1"/>
    </source>
</evidence>
<comment type="subcellular location">
    <subcellularLocation>
        <location evidence="2">Membrane</location>
        <topology evidence="2">Multi-pass membrane protein</topology>
    </subcellularLocation>
</comment>
<dbReference type="CDD" id="cd03499">
    <property type="entry name" value="SQR_TypeC_SdhC"/>
    <property type="match status" value="1"/>
</dbReference>
<evidence type="ECO:0000256" key="2">
    <source>
        <dbReference type="ARBA" id="ARBA00004141"/>
    </source>
</evidence>
<dbReference type="RefSeq" id="WP_143555188.1">
    <property type="nucleotide sequence ID" value="NZ_VJWA01000001.1"/>
</dbReference>
<accession>A0A552UHE1</accession>
<keyword evidence="7 12" id="KW-0479">Metal-binding</keyword>
<evidence type="ECO:0000256" key="11">
    <source>
        <dbReference type="ARBA" id="ARBA00025912"/>
    </source>
</evidence>
<evidence type="ECO:0000313" key="15">
    <source>
        <dbReference type="Proteomes" id="UP000317894"/>
    </source>
</evidence>
<evidence type="ECO:0000256" key="7">
    <source>
        <dbReference type="ARBA" id="ARBA00022723"/>
    </source>
</evidence>
<dbReference type="NCBIfam" id="TIGR02970">
    <property type="entry name" value="succ_dehyd_cytB"/>
    <property type="match status" value="1"/>
</dbReference>
<comment type="caution">
    <text evidence="14">The sequence shown here is derived from an EMBL/GenBank/DDBJ whole genome shotgun (WGS) entry which is preliminary data.</text>
</comment>
<evidence type="ECO:0000256" key="9">
    <source>
        <dbReference type="ARBA" id="ARBA00023004"/>
    </source>
</evidence>
<evidence type="ECO:0000313" key="14">
    <source>
        <dbReference type="EMBL" id="TRW17643.1"/>
    </source>
</evidence>
<dbReference type="GO" id="GO:0016020">
    <property type="term" value="C:membrane"/>
    <property type="evidence" value="ECO:0007669"/>
    <property type="project" value="UniProtKB-SubCell"/>
</dbReference>
<evidence type="ECO:0000256" key="4">
    <source>
        <dbReference type="ARBA" id="ARBA00020076"/>
    </source>
</evidence>
<sequence length="133" mass="14373">MATVVRPRPLSPHLSIWKWRVHMLVSILHRATGSALAFGAVVLFLWWLVAAATGAEAYNIFYGVATGWFGILVGVGLTLVMFQHMMSGIRHLIMDTGAGLEVLASKRLATLTMVASVSLTALTWAVILLTKGV</sequence>
<comment type="subunit">
    <text evidence="11">Part of an enzyme complex containing four subunits: a flavoprotein, an iron-sulfur protein, plus two membrane-anchoring proteins, SdhC and SdhD. The complex can form homotrimers.</text>
</comment>
<dbReference type="InterPro" id="IPR018495">
    <property type="entry name" value="Succ_DH_cyt_bsu_CS"/>
</dbReference>
<evidence type="ECO:0000256" key="3">
    <source>
        <dbReference type="ARBA" id="ARBA00007244"/>
    </source>
</evidence>
<name>A0A552UHE1_9SPHN</name>
<dbReference type="OrthoDB" id="9799441at2"/>
<dbReference type="PIRSF" id="PIRSF000178">
    <property type="entry name" value="SDH_cyt_b560"/>
    <property type="match status" value="1"/>
</dbReference>
<evidence type="ECO:0000256" key="13">
    <source>
        <dbReference type="SAM" id="Phobius"/>
    </source>
</evidence>
<keyword evidence="5 12" id="KW-0349">Heme</keyword>
<dbReference type="GO" id="GO:0009055">
    <property type="term" value="F:electron transfer activity"/>
    <property type="evidence" value="ECO:0007669"/>
    <property type="project" value="InterPro"/>
</dbReference>
<gene>
    <name evidence="14" type="primary">sdhC</name>
    <name evidence="14" type="ORF">FMM06_05710</name>
</gene>
<dbReference type="PANTHER" id="PTHR10978">
    <property type="entry name" value="SUCCINATE DEHYDROGENASE CYTOCHROME B560 SUBUNIT"/>
    <property type="match status" value="1"/>
</dbReference>
<dbReference type="PROSITE" id="PS01000">
    <property type="entry name" value="SDH_CYT_1"/>
    <property type="match status" value="1"/>
</dbReference>
<dbReference type="EMBL" id="VJWA01000001">
    <property type="protein sequence ID" value="TRW17643.1"/>
    <property type="molecule type" value="Genomic_DNA"/>
</dbReference>
<keyword evidence="15" id="KW-1185">Reference proteome</keyword>
<evidence type="ECO:0000256" key="1">
    <source>
        <dbReference type="ARBA" id="ARBA00004050"/>
    </source>
</evidence>
<feature type="transmembrane region" description="Helical" evidence="13">
    <location>
        <begin position="108"/>
        <end position="129"/>
    </location>
</feature>
<keyword evidence="10 13" id="KW-0472">Membrane</keyword>
<dbReference type="InterPro" id="IPR000701">
    <property type="entry name" value="SuccDH_FuR_B_TM-su"/>
</dbReference>
<evidence type="ECO:0000256" key="6">
    <source>
        <dbReference type="ARBA" id="ARBA00022692"/>
    </source>
</evidence>
<comment type="cofactor">
    <cofactor evidence="12">
        <name>heme</name>
        <dbReference type="ChEBI" id="CHEBI:30413"/>
    </cofactor>
    <text evidence="12">The heme is bound between the two transmembrane subunits.</text>
</comment>
<proteinExistence type="inferred from homology"/>
<evidence type="ECO:0000256" key="5">
    <source>
        <dbReference type="ARBA" id="ARBA00022617"/>
    </source>
</evidence>
<dbReference type="Proteomes" id="UP000317894">
    <property type="component" value="Unassembled WGS sequence"/>
</dbReference>
<keyword evidence="6 13" id="KW-0812">Transmembrane</keyword>
<keyword evidence="9 12" id="KW-0408">Iron</keyword>
<feature type="transmembrane region" description="Helical" evidence="13">
    <location>
        <begin position="21"/>
        <end position="48"/>
    </location>
</feature>
<dbReference type="InterPro" id="IPR014314">
    <property type="entry name" value="Succ_DH_cytb556"/>
</dbReference>